<name>A0A1T5JP10_9BACT</name>
<dbReference type="InterPro" id="IPR013785">
    <property type="entry name" value="Aldolase_TIM"/>
</dbReference>
<dbReference type="InterPro" id="IPR001155">
    <property type="entry name" value="OxRdtase_FMN_N"/>
</dbReference>
<evidence type="ECO:0000259" key="4">
    <source>
        <dbReference type="Pfam" id="PF00724"/>
    </source>
</evidence>
<feature type="domain" description="NADH:flavin oxidoreductase/NADH oxidase N-terminal" evidence="4">
    <location>
        <begin position="7"/>
        <end position="338"/>
    </location>
</feature>
<comment type="cofactor">
    <cofactor evidence="1">
        <name>FMN</name>
        <dbReference type="ChEBI" id="CHEBI:58210"/>
    </cofactor>
</comment>
<evidence type="ECO:0000313" key="5">
    <source>
        <dbReference type="EMBL" id="SKC53141.1"/>
    </source>
</evidence>
<accession>A0A1T5JP10</accession>
<dbReference type="PANTHER" id="PTHR22893:SF91">
    <property type="entry name" value="NADPH DEHYDROGENASE 2-RELATED"/>
    <property type="match status" value="1"/>
</dbReference>
<dbReference type="PANTHER" id="PTHR22893">
    <property type="entry name" value="NADH OXIDOREDUCTASE-RELATED"/>
    <property type="match status" value="1"/>
</dbReference>
<keyword evidence="3" id="KW-0560">Oxidoreductase</keyword>
<dbReference type="RefSeq" id="WP_079685862.1">
    <property type="nucleotide sequence ID" value="NZ_FUZU01000001.1"/>
</dbReference>
<evidence type="ECO:0000313" key="6">
    <source>
        <dbReference type="Proteomes" id="UP000190961"/>
    </source>
</evidence>
<gene>
    <name evidence="5" type="ORF">SAMN05660236_1313</name>
</gene>
<dbReference type="STRING" id="688867.SAMN05660236_1313"/>
<sequence>MNTTTAFSAYQLGDVTLNNRLVMAPMTRNRALHNLPNKLMATYYTQRASAGLIITEGVSPSPNGLGYARMPGIFSEAQVDAWKQVTEGVHSRGGKIFMQLMHAGRMGHGLNIPQGARILAPSAIAAQGEIWTDQEGKKKLPVPQAMSKGQIEEVTIEFVTAALNAIEAGFDGIELHAANGYLLEQFLSPHSNKRTDEYGGSIENRIRLVLAIAEAVSDAIGKDRVGIRVSPYGVLGDMPHYAEIDATYTYLANKLNDLGIAYMHLVDHSASGGPEVPVSIKRSIREEFTNTLILSGGYTFYRAEEDLASGFADLVAFGKPFISNPDFADRLRKGFPLNIKLDASTLYTSTAKGYIDYPVFEEEMVNA</sequence>
<dbReference type="EMBL" id="FUZU01000001">
    <property type="protein sequence ID" value="SKC53141.1"/>
    <property type="molecule type" value="Genomic_DNA"/>
</dbReference>
<dbReference type="GO" id="GO:0010181">
    <property type="term" value="F:FMN binding"/>
    <property type="evidence" value="ECO:0007669"/>
    <property type="project" value="InterPro"/>
</dbReference>
<dbReference type="SUPFAM" id="SSF51395">
    <property type="entry name" value="FMN-linked oxidoreductases"/>
    <property type="match status" value="1"/>
</dbReference>
<dbReference type="AlphaFoldDB" id="A0A1T5JP10"/>
<dbReference type="GO" id="GO:0016628">
    <property type="term" value="F:oxidoreductase activity, acting on the CH-CH group of donors, NAD or NADP as acceptor"/>
    <property type="evidence" value="ECO:0007669"/>
    <property type="project" value="UniProtKB-ARBA"/>
</dbReference>
<dbReference type="GO" id="GO:0005829">
    <property type="term" value="C:cytosol"/>
    <property type="evidence" value="ECO:0007669"/>
    <property type="project" value="TreeGrafter"/>
</dbReference>
<dbReference type="Proteomes" id="UP000190961">
    <property type="component" value="Unassembled WGS sequence"/>
</dbReference>
<dbReference type="FunFam" id="3.20.20.70:FF:000059">
    <property type="entry name" value="N-ethylmaleimide reductase, FMN-linked"/>
    <property type="match status" value="1"/>
</dbReference>
<evidence type="ECO:0000256" key="3">
    <source>
        <dbReference type="ARBA" id="ARBA00023002"/>
    </source>
</evidence>
<dbReference type="CDD" id="cd02933">
    <property type="entry name" value="OYE_like_FMN"/>
    <property type="match status" value="1"/>
</dbReference>
<dbReference type="InterPro" id="IPR045247">
    <property type="entry name" value="Oye-like"/>
</dbReference>
<protein>
    <submittedName>
        <fullName evidence="5">N-ethylmaleimide reductase</fullName>
    </submittedName>
</protein>
<reference evidence="5 6" key="1">
    <citation type="submission" date="2017-02" db="EMBL/GenBank/DDBJ databases">
        <authorList>
            <person name="Peterson S.W."/>
        </authorList>
    </citation>
    <scope>NUCLEOTIDE SEQUENCE [LARGE SCALE GENOMIC DNA]</scope>
    <source>
        <strain evidence="5 6">DSM 25262</strain>
    </source>
</reference>
<proteinExistence type="inferred from homology"/>
<evidence type="ECO:0000256" key="2">
    <source>
        <dbReference type="ARBA" id="ARBA00005979"/>
    </source>
</evidence>
<dbReference type="OrthoDB" id="9772736at2"/>
<dbReference type="Gene3D" id="3.20.20.70">
    <property type="entry name" value="Aldolase class I"/>
    <property type="match status" value="1"/>
</dbReference>
<dbReference type="Pfam" id="PF00724">
    <property type="entry name" value="Oxidored_FMN"/>
    <property type="match status" value="1"/>
</dbReference>
<keyword evidence="6" id="KW-1185">Reference proteome</keyword>
<evidence type="ECO:0000256" key="1">
    <source>
        <dbReference type="ARBA" id="ARBA00001917"/>
    </source>
</evidence>
<organism evidence="5 6">
    <name type="scientific">Ohtaekwangia koreensis</name>
    <dbReference type="NCBI Taxonomy" id="688867"/>
    <lineage>
        <taxon>Bacteria</taxon>
        <taxon>Pseudomonadati</taxon>
        <taxon>Bacteroidota</taxon>
        <taxon>Cytophagia</taxon>
        <taxon>Cytophagales</taxon>
        <taxon>Fulvivirgaceae</taxon>
        <taxon>Ohtaekwangia</taxon>
    </lineage>
</organism>
<comment type="similarity">
    <text evidence="2">Belongs to the NADH:flavin oxidoreductase/NADH oxidase family.</text>
</comment>